<comment type="similarity">
    <text evidence="5">Belongs to the CAF1 family.</text>
</comment>
<comment type="subcellular location">
    <subcellularLocation>
        <location evidence="4">Cytoplasm</location>
    </subcellularLocation>
    <subcellularLocation>
        <location evidence="3">Nucleus</location>
    </subcellularLocation>
</comment>
<dbReference type="GO" id="GO:0005737">
    <property type="term" value="C:cytoplasm"/>
    <property type="evidence" value="ECO:0007669"/>
    <property type="project" value="UniProtKB-SubCell"/>
</dbReference>
<dbReference type="InterPro" id="IPR006941">
    <property type="entry name" value="RNase_CAF1"/>
</dbReference>
<dbReference type="GO" id="GO:0003723">
    <property type="term" value="F:RNA binding"/>
    <property type="evidence" value="ECO:0007669"/>
    <property type="project" value="UniProtKB-KW"/>
</dbReference>
<evidence type="ECO:0000256" key="9">
    <source>
        <dbReference type="ARBA" id="ARBA00022722"/>
    </source>
</evidence>
<gene>
    <name evidence="19" type="primary">LOC111451625</name>
</gene>
<keyword evidence="18" id="KW-1185">Reference proteome</keyword>
<dbReference type="SUPFAM" id="SSF53098">
    <property type="entry name" value="Ribonuclease H-like"/>
    <property type="match status" value="1"/>
</dbReference>
<comment type="cofactor">
    <cofactor evidence="2">
        <name>a divalent metal cation</name>
        <dbReference type="ChEBI" id="CHEBI:60240"/>
    </cofactor>
</comment>
<dbReference type="GO" id="GO:0046872">
    <property type="term" value="F:metal ion binding"/>
    <property type="evidence" value="ECO:0007669"/>
    <property type="project" value="UniProtKB-KW"/>
</dbReference>
<evidence type="ECO:0000256" key="8">
    <source>
        <dbReference type="ARBA" id="ARBA00022490"/>
    </source>
</evidence>
<keyword evidence="16" id="KW-0539">Nucleus</keyword>
<proteinExistence type="inferred from homology"/>
<accession>A0A6J1G7L2</accession>
<evidence type="ECO:0000256" key="6">
    <source>
        <dbReference type="ARBA" id="ARBA00011757"/>
    </source>
</evidence>
<dbReference type="InterPro" id="IPR036397">
    <property type="entry name" value="RNaseH_sf"/>
</dbReference>
<keyword evidence="8" id="KW-0963">Cytoplasm</keyword>
<evidence type="ECO:0000256" key="5">
    <source>
        <dbReference type="ARBA" id="ARBA00008372"/>
    </source>
</evidence>
<name>A0A6J1G7L2_CUCMO</name>
<dbReference type="RefSeq" id="XP_022947867.1">
    <property type="nucleotide sequence ID" value="XM_023092099.1"/>
</dbReference>
<keyword evidence="10" id="KW-0479">Metal-binding</keyword>
<sequence>MGRRNRERPRRRTPSIQEVWASNFDHEILRLERCLQANHILSIDTEFPGCIRSTPWGSIDERVYEDLRFNVNQTKLIQLGLTASDESGQVAGSWEFNFSDFDHQIDTQNPSSIAFLEQNGLDFAKLKKQGIPLSLFTLNFSRIIRRSRVRKWVTFHGLYDIGYLVKAMGVAEELPESMEEFAEMVARGVGVVRDLKEVARWCEGLEQGRVGLERLGELLGEKRFGMKHHAGSDSLLTAFVHAKMARWFRLESEAYDGHLYGLRNKLQYMNEGESEDHVWTDFLFTVGL</sequence>
<evidence type="ECO:0000256" key="15">
    <source>
        <dbReference type="ARBA" id="ARBA00023163"/>
    </source>
</evidence>
<keyword evidence="12" id="KW-0269">Exonuclease</keyword>
<dbReference type="InterPro" id="IPR012337">
    <property type="entry name" value="RNaseH-like_sf"/>
</dbReference>
<keyword evidence="11" id="KW-0378">Hydrolase</keyword>
<evidence type="ECO:0000256" key="3">
    <source>
        <dbReference type="ARBA" id="ARBA00004123"/>
    </source>
</evidence>
<evidence type="ECO:0000256" key="12">
    <source>
        <dbReference type="ARBA" id="ARBA00022839"/>
    </source>
</evidence>
<dbReference type="KEGG" id="cmos:111451625"/>
<evidence type="ECO:0000256" key="2">
    <source>
        <dbReference type="ARBA" id="ARBA00001968"/>
    </source>
</evidence>
<evidence type="ECO:0000256" key="16">
    <source>
        <dbReference type="ARBA" id="ARBA00023242"/>
    </source>
</evidence>
<dbReference type="InterPro" id="IPR039637">
    <property type="entry name" value="CNOT7/CNOT8/Pop2"/>
</dbReference>
<keyword evidence="9" id="KW-0540">Nuclease</keyword>
<dbReference type="GO" id="GO:0005634">
    <property type="term" value="C:nucleus"/>
    <property type="evidence" value="ECO:0007669"/>
    <property type="project" value="UniProtKB-SubCell"/>
</dbReference>
<evidence type="ECO:0000313" key="18">
    <source>
        <dbReference type="Proteomes" id="UP000504609"/>
    </source>
</evidence>
<keyword evidence="14" id="KW-0805">Transcription regulation</keyword>
<evidence type="ECO:0000313" key="19">
    <source>
        <dbReference type="RefSeq" id="XP_022947867.1"/>
    </source>
</evidence>
<protein>
    <recommendedName>
        <fullName evidence="7">poly(A)-specific ribonuclease</fullName>
        <ecNumber evidence="7">3.1.13.4</ecNumber>
    </recommendedName>
</protein>
<dbReference type="GeneID" id="111451625"/>
<dbReference type="Gene3D" id="3.30.420.10">
    <property type="entry name" value="Ribonuclease H-like superfamily/Ribonuclease H"/>
    <property type="match status" value="1"/>
</dbReference>
<evidence type="ECO:0000256" key="7">
    <source>
        <dbReference type="ARBA" id="ARBA00012161"/>
    </source>
</evidence>
<dbReference type="Pfam" id="PF04857">
    <property type="entry name" value="CAF1"/>
    <property type="match status" value="1"/>
</dbReference>
<dbReference type="EC" id="3.1.13.4" evidence="7"/>
<evidence type="ECO:0000256" key="4">
    <source>
        <dbReference type="ARBA" id="ARBA00004496"/>
    </source>
</evidence>
<evidence type="ECO:0000256" key="10">
    <source>
        <dbReference type="ARBA" id="ARBA00022723"/>
    </source>
</evidence>
<dbReference type="GO" id="GO:0004535">
    <property type="term" value="F:poly(A)-specific ribonuclease activity"/>
    <property type="evidence" value="ECO:0007669"/>
    <property type="project" value="UniProtKB-EC"/>
</dbReference>
<comment type="catalytic activity">
    <reaction evidence="1">
        <text>Exonucleolytic cleavage of poly(A) to 5'-AMP.</text>
        <dbReference type="EC" id="3.1.13.4"/>
    </reaction>
</comment>
<comment type="function">
    <text evidence="17">Ubiquitous transcription factor required for a diverse set of processes. It is a component of the CCR4 complex involved in the control of gene expression.</text>
</comment>
<evidence type="ECO:0000256" key="1">
    <source>
        <dbReference type="ARBA" id="ARBA00001663"/>
    </source>
</evidence>
<dbReference type="Proteomes" id="UP000504609">
    <property type="component" value="Unplaced"/>
</dbReference>
<evidence type="ECO:0000256" key="14">
    <source>
        <dbReference type="ARBA" id="ARBA00023015"/>
    </source>
</evidence>
<keyword evidence="13" id="KW-0694">RNA-binding</keyword>
<evidence type="ECO:0000256" key="17">
    <source>
        <dbReference type="ARBA" id="ARBA00025148"/>
    </source>
</evidence>
<evidence type="ECO:0000256" key="11">
    <source>
        <dbReference type="ARBA" id="ARBA00022801"/>
    </source>
</evidence>
<keyword evidence="15" id="KW-0804">Transcription</keyword>
<reference evidence="19" key="1">
    <citation type="submission" date="2025-08" db="UniProtKB">
        <authorList>
            <consortium name="RefSeq"/>
        </authorList>
    </citation>
    <scope>IDENTIFICATION</scope>
    <source>
        <tissue evidence="19">Young leaves</tissue>
    </source>
</reference>
<dbReference type="GO" id="GO:0030014">
    <property type="term" value="C:CCR4-NOT complex"/>
    <property type="evidence" value="ECO:0007669"/>
    <property type="project" value="InterPro"/>
</dbReference>
<organism evidence="18 19">
    <name type="scientific">Cucurbita moschata</name>
    <name type="common">Winter crookneck squash</name>
    <name type="synonym">Cucurbita pepo var. moschata</name>
    <dbReference type="NCBI Taxonomy" id="3662"/>
    <lineage>
        <taxon>Eukaryota</taxon>
        <taxon>Viridiplantae</taxon>
        <taxon>Streptophyta</taxon>
        <taxon>Embryophyta</taxon>
        <taxon>Tracheophyta</taxon>
        <taxon>Spermatophyta</taxon>
        <taxon>Magnoliopsida</taxon>
        <taxon>eudicotyledons</taxon>
        <taxon>Gunneridae</taxon>
        <taxon>Pentapetalae</taxon>
        <taxon>rosids</taxon>
        <taxon>fabids</taxon>
        <taxon>Cucurbitales</taxon>
        <taxon>Cucurbitaceae</taxon>
        <taxon>Cucurbiteae</taxon>
        <taxon>Cucurbita</taxon>
    </lineage>
</organism>
<comment type="subunit">
    <text evidence="6">Component of the CCR4-NOT complex, at least composed of CRR4 and CAF1 proteins.</text>
</comment>
<evidence type="ECO:0000256" key="13">
    <source>
        <dbReference type="ARBA" id="ARBA00022884"/>
    </source>
</evidence>
<dbReference type="AlphaFoldDB" id="A0A6J1G7L2"/>
<dbReference type="PANTHER" id="PTHR10797">
    <property type="entry name" value="CCR4-NOT TRANSCRIPTION COMPLEX SUBUNIT"/>
    <property type="match status" value="1"/>
</dbReference>